<evidence type="ECO:0000259" key="3">
    <source>
        <dbReference type="Pfam" id="PF07624"/>
    </source>
</evidence>
<comment type="caution">
    <text evidence="8">The sequence shown here is derived from an EMBL/GenBank/DDBJ whole genome shotgun (WGS) entry which is preliminary data.</text>
</comment>
<gene>
    <name evidence="8" type="ORF">Pla52n_29760</name>
</gene>
<dbReference type="Pfam" id="PF07624">
    <property type="entry name" value="PSD2"/>
    <property type="match status" value="1"/>
</dbReference>
<dbReference type="OrthoDB" id="175242at2"/>
<feature type="signal peptide" evidence="2">
    <location>
        <begin position="1"/>
        <end position="29"/>
    </location>
</feature>
<name>A0A5C6B033_9BACT</name>
<evidence type="ECO:0000259" key="4">
    <source>
        <dbReference type="Pfam" id="PF07626"/>
    </source>
</evidence>
<feature type="region of interest" description="Disordered" evidence="1">
    <location>
        <begin position="684"/>
        <end position="704"/>
    </location>
</feature>
<evidence type="ECO:0000313" key="9">
    <source>
        <dbReference type="Proteomes" id="UP000320176"/>
    </source>
</evidence>
<feature type="domain" description="DUF1588" evidence="5">
    <location>
        <begin position="649"/>
        <end position="750"/>
    </location>
</feature>
<dbReference type="Pfam" id="PF07631">
    <property type="entry name" value="PSD4"/>
    <property type="match status" value="1"/>
</dbReference>
<feature type="domain" description="DUF1592" evidence="6">
    <location>
        <begin position="472"/>
        <end position="630"/>
    </location>
</feature>
<dbReference type="InterPro" id="IPR013042">
    <property type="entry name" value="DUF1592"/>
</dbReference>
<dbReference type="AlphaFoldDB" id="A0A5C6B033"/>
<evidence type="ECO:0000259" key="5">
    <source>
        <dbReference type="Pfam" id="PF07627"/>
    </source>
</evidence>
<keyword evidence="9" id="KW-1185">Reference proteome</keyword>
<dbReference type="Pfam" id="PF07637">
    <property type="entry name" value="PSD5"/>
    <property type="match status" value="1"/>
</dbReference>
<evidence type="ECO:0000256" key="2">
    <source>
        <dbReference type="SAM" id="SignalP"/>
    </source>
</evidence>
<evidence type="ECO:0000259" key="7">
    <source>
        <dbReference type="Pfam" id="PF07637"/>
    </source>
</evidence>
<protein>
    <recommendedName>
        <fullName evidence="10">Planctomycete cytochrome C</fullName>
    </recommendedName>
</protein>
<accession>A0A5C6B033</accession>
<feature type="domain" description="DUF1595" evidence="7">
    <location>
        <begin position="384"/>
        <end position="445"/>
    </location>
</feature>
<sequence precursor="true">MTRRFHASMIRFLILCSGAFLLHSSTFSADDVTFENDVKLFLRTYCFDCHAEGANEGNVDIGAFLQRNDFQQDTLFWDKLLRNIRADVMPPADADKPTRHEVTRMAEWVKSDVFRIDHANPDPGPALVRRINRNEYRNTIHDLLDYDYQTDLLFPADDTGYGFDNNAAALNISQILVEKYLKAAEEIVAANVPMVSREVKRIKVAGNELSHLPLEPETVDNDAEKSESIRSADRGRTERLEFKNPARVGTTFQVAKAGKFKLDLSLWVRGHFTYDPGRTEMVIRFNGKEIHRQQFVWEERVWYPMEFDYELEPGDHDFEIQLTPLPDAGDAPARRDSTELYIQIDHAMLVGPEAVSDWVEPNNYERFFHRDLPPSDPQEQRVYAGEILERFASKAFRRPTDQRTIDGLVAIAEDSYSKPGNTFEEGISRAIVAVLASPRFLYLTEDVQIPNATSDESNLEKSGAPPVSALVDEYSLASRLSYFLWSTMPDDELMTLASAGQLRANLDAQVKRMLRDERSRNFLPSFVGQWLRSREIANLMLDPNAIADGDKSAEELAEEQRQREERAGRFRGFRGFRRPQLRFDAEIQRAMQQETEMCFGYIMENDRSVLELIDADYTFLNEDLAEHYGIEGVDGDQMRKVDLPEDSPRGGVLTQGTLLTVTSNPNRTSPVKRGLYVLENILGTPPSAPPPDVPELDESKDRFDGRTPTLREVLAAHRENAICMSCHGRMDPLGFALENFNALGMWRQRDAGQPIDASGELLSGETFNDIRDLKRILRETKQADFYRCLTEKLLIYSLGRGVDVKDTATIDHLVDELLASEGRFSVLLSGIIHSPQFQRRRLTPAQSELLSGVQRR</sequence>
<dbReference type="InterPro" id="IPR013036">
    <property type="entry name" value="DUF1587"/>
</dbReference>
<dbReference type="InterPro" id="IPR013043">
    <property type="entry name" value="DUF1595"/>
</dbReference>
<dbReference type="InterPro" id="IPR011478">
    <property type="entry name" value="DUF1585"/>
</dbReference>
<dbReference type="Pfam" id="PF07627">
    <property type="entry name" value="PSCyt3"/>
    <property type="match status" value="1"/>
</dbReference>
<organism evidence="8 9">
    <name type="scientific">Stieleria varia</name>
    <dbReference type="NCBI Taxonomy" id="2528005"/>
    <lineage>
        <taxon>Bacteria</taxon>
        <taxon>Pseudomonadati</taxon>
        <taxon>Planctomycetota</taxon>
        <taxon>Planctomycetia</taxon>
        <taxon>Pirellulales</taxon>
        <taxon>Pirellulaceae</taxon>
        <taxon>Stieleria</taxon>
    </lineage>
</organism>
<dbReference type="Pfam" id="PF07626">
    <property type="entry name" value="PSD3"/>
    <property type="match status" value="1"/>
</dbReference>
<dbReference type="Proteomes" id="UP000320176">
    <property type="component" value="Unassembled WGS sequence"/>
</dbReference>
<evidence type="ECO:0000313" key="8">
    <source>
        <dbReference type="EMBL" id="TWU04931.1"/>
    </source>
</evidence>
<evidence type="ECO:0000256" key="1">
    <source>
        <dbReference type="SAM" id="MobiDB-lite"/>
    </source>
</evidence>
<feature type="chain" id="PRO_5022823533" description="Planctomycete cytochrome C" evidence="2">
    <location>
        <begin position="30"/>
        <end position="856"/>
    </location>
</feature>
<feature type="domain" description="DUF1585" evidence="3">
    <location>
        <begin position="763"/>
        <end position="837"/>
    </location>
</feature>
<proteinExistence type="predicted"/>
<reference evidence="8 9" key="1">
    <citation type="submission" date="2019-02" db="EMBL/GenBank/DDBJ databases">
        <title>Deep-cultivation of Planctomycetes and their phenomic and genomic characterization uncovers novel biology.</title>
        <authorList>
            <person name="Wiegand S."/>
            <person name="Jogler M."/>
            <person name="Boedeker C."/>
            <person name="Pinto D."/>
            <person name="Vollmers J."/>
            <person name="Rivas-Marin E."/>
            <person name="Kohn T."/>
            <person name="Peeters S.H."/>
            <person name="Heuer A."/>
            <person name="Rast P."/>
            <person name="Oberbeckmann S."/>
            <person name="Bunk B."/>
            <person name="Jeske O."/>
            <person name="Meyerdierks A."/>
            <person name="Storesund J.E."/>
            <person name="Kallscheuer N."/>
            <person name="Luecker S."/>
            <person name="Lage O.M."/>
            <person name="Pohl T."/>
            <person name="Merkel B.J."/>
            <person name="Hornburger P."/>
            <person name="Mueller R.-W."/>
            <person name="Bruemmer F."/>
            <person name="Labrenz M."/>
            <person name="Spormann A.M."/>
            <person name="Op Den Camp H."/>
            <person name="Overmann J."/>
            <person name="Amann R."/>
            <person name="Jetten M.S.M."/>
            <person name="Mascher T."/>
            <person name="Medema M.H."/>
            <person name="Devos D.P."/>
            <person name="Kaster A.-K."/>
            <person name="Ovreas L."/>
            <person name="Rohde M."/>
            <person name="Galperin M.Y."/>
            <person name="Jogler C."/>
        </authorList>
    </citation>
    <scope>NUCLEOTIDE SEQUENCE [LARGE SCALE GENOMIC DNA]</scope>
    <source>
        <strain evidence="8 9">Pla52n</strain>
    </source>
</reference>
<dbReference type="EMBL" id="SJPN01000003">
    <property type="protein sequence ID" value="TWU04931.1"/>
    <property type="molecule type" value="Genomic_DNA"/>
</dbReference>
<dbReference type="InterPro" id="IPR013039">
    <property type="entry name" value="DUF1588"/>
</dbReference>
<evidence type="ECO:0000259" key="6">
    <source>
        <dbReference type="Pfam" id="PF07631"/>
    </source>
</evidence>
<evidence type="ECO:0008006" key="10">
    <source>
        <dbReference type="Google" id="ProtNLM"/>
    </source>
</evidence>
<feature type="domain" description="DUF1587" evidence="4">
    <location>
        <begin position="129"/>
        <end position="190"/>
    </location>
</feature>
<keyword evidence="2" id="KW-0732">Signal</keyword>